<dbReference type="Gene3D" id="2.60.110.10">
    <property type="entry name" value="Thaumatin"/>
    <property type="match status" value="2"/>
</dbReference>
<dbReference type="PANTHER" id="PTHR31013:SF2">
    <property type="entry name" value="THAUMATIN-LIKE PROTEIN"/>
    <property type="match status" value="1"/>
</dbReference>
<dbReference type="AlphaFoldDB" id="A0A0W0V8B9"/>
<keyword evidence="3" id="KW-1185">Reference proteome</keyword>
<dbReference type="Gene3D" id="2.60.40.10">
    <property type="entry name" value="Immunoglobulins"/>
    <property type="match status" value="1"/>
</dbReference>
<keyword evidence="1" id="KW-0732">Signal</keyword>
<organism evidence="2 3">
    <name type="scientific">Legionella jordanis</name>
    <dbReference type="NCBI Taxonomy" id="456"/>
    <lineage>
        <taxon>Bacteria</taxon>
        <taxon>Pseudomonadati</taxon>
        <taxon>Pseudomonadota</taxon>
        <taxon>Gammaproteobacteria</taxon>
        <taxon>Legionellales</taxon>
        <taxon>Legionellaceae</taxon>
        <taxon>Legionella</taxon>
    </lineage>
</organism>
<dbReference type="PATRIC" id="fig|456.5.peg.707"/>
<dbReference type="SUPFAM" id="SSF49870">
    <property type="entry name" value="Osmotin, thaumatin-like protein"/>
    <property type="match status" value="1"/>
</dbReference>
<evidence type="ECO:0000313" key="2">
    <source>
        <dbReference type="EMBL" id="KTD16364.1"/>
    </source>
</evidence>
<reference evidence="2 3" key="1">
    <citation type="submission" date="2015-11" db="EMBL/GenBank/DDBJ databases">
        <title>Genomic analysis of 38 Legionella species identifies large and diverse effector repertoires.</title>
        <authorList>
            <person name="Burstein D."/>
            <person name="Amaro F."/>
            <person name="Zusman T."/>
            <person name="Lifshitz Z."/>
            <person name="Cohen O."/>
            <person name="Gilbert J.A."/>
            <person name="Pupko T."/>
            <person name="Shuman H.A."/>
            <person name="Segal G."/>
        </authorList>
    </citation>
    <scope>NUCLEOTIDE SEQUENCE [LARGE SCALE GENOMIC DNA]</scope>
    <source>
        <strain evidence="2 3">BL-540</strain>
    </source>
</reference>
<dbReference type="RefSeq" id="WP_058470225.1">
    <property type="nucleotide sequence ID" value="NZ_CAAAIC010000004.1"/>
</dbReference>
<dbReference type="Proteomes" id="UP000055035">
    <property type="component" value="Unassembled WGS sequence"/>
</dbReference>
<sequence length="777" mass="80596">MNKNSPLFGLALTGYLGLLNAADPVSWSLNPATGFTATQVGQQSQVSYTLSNNLPFAVTMLTDYRFTGSGFSTFDSCKNKTLPPKGQCQVNFLFKPHSGGISTVQLTYGYNRNQIALPSLQAVAIGAPANAVVGSIFGLPAVITLTPLQQPDFVATYSNSSDIPVTGYVGDTTSSNLFTISPSSNATVNILSNTCGTFAAPITLQPHQDCQIQGQLTPLATGSITLTSRFNFDSIHVSPISASSTITQGGGGSCSVHGQTQLPLPTTTYQYADNLVKFVFENECTAASTTLGPVAISANFTPNTGQQAVITASALYDNCSGKTLPPQGNCSVLVSVSPQNTATQMTVSATVTAGGVTSIASTSAPVNANNQTANHTVHFINQCPFNVWYGIANGTGVSSPDPTPGSQSPQGAPASSYFLAEQQNGQAPSKIDLSASVYVNGAIWARTGCASNGSNFACETGMCNTLSPTSGTCVQSGQPLNQPVPPYTKFEFTLASTPGGDGVYDVSLVNGFNVPVEIKGLGPVTSTNPFQCTGSGAVLQPNTQLGACSWSFNPAFSGLSRFDFVWVNPGPSTNCTSDADCSGGDVCGMAFSSSPANAPINRRCGRFIGYSTLANYYGYPATGQWGSPLFNLYSKYNIGTPMSNISAQNYGTGAIFGNLLACVQTSNNSANTCYNSSSNLPTCCGCVDWESSGVPTATSSSCLGINQDWTATAGTTATAKNAILWLKNTCPTAYSYQFDDPSSSFTCNPSPISKTDYQVTFCPGGQSGLPTGAVDGR</sequence>
<dbReference type="Pfam" id="PF00314">
    <property type="entry name" value="Thaumatin"/>
    <property type="match status" value="2"/>
</dbReference>
<dbReference type="SMART" id="SM00205">
    <property type="entry name" value="THN"/>
    <property type="match status" value="1"/>
</dbReference>
<gene>
    <name evidence="2" type="ORF">Ljor_0670</name>
</gene>
<comment type="caution">
    <text evidence="2">The sequence shown here is derived from an EMBL/GenBank/DDBJ whole genome shotgun (WGS) entry which is preliminary data.</text>
</comment>
<name>A0A0W0V8B9_9GAMM</name>
<dbReference type="EMBL" id="LNYJ01000011">
    <property type="protein sequence ID" value="KTD16364.1"/>
    <property type="molecule type" value="Genomic_DNA"/>
</dbReference>
<dbReference type="PROSITE" id="PS51367">
    <property type="entry name" value="THAUMATIN_2"/>
    <property type="match status" value="1"/>
</dbReference>
<dbReference type="InterPro" id="IPR013783">
    <property type="entry name" value="Ig-like_fold"/>
</dbReference>
<accession>A0A0W0V8B9</accession>
<protein>
    <submittedName>
        <fullName evidence="2">Thaumatin domain-containing protein</fullName>
    </submittedName>
</protein>
<dbReference type="OrthoDB" id="7061668at2"/>
<dbReference type="InterPro" id="IPR001938">
    <property type="entry name" value="Thaumatin"/>
</dbReference>
<dbReference type="PANTHER" id="PTHR31013">
    <property type="entry name" value="THAUMATIN FAMILY PROTEIN-RELATED"/>
    <property type="match status" value="1"/>
</dbReference>
<proteinExistence type="predicted"/>
<evidence type="ECO:0000313" key="3">
    <source>
        <dbReference type="Proteomes" id="UP000055035"/>
    </source>
</evidence>
<dbReference type="InterPro" id="IPR037176">
    <property type="entry name" value="Osmotin/thaumatin-like_sf"/>
</dbReference>
<evidence type="ECO:0000256" key="1">
    <source>
        <dbReference type="SAM" id="SignalP"/>
    </source>
</evidence>
<dbReference type="STRING" id="456.Ljor_0670"/>
<feature type="chain" id="PRO_5006914553" evidence="1">
    <location>
        <begin position="22"/>
        <end position="777"/>
    </location>
</feature>
<feature type="signal peptide" evidence="1">
    <location>
        <begin position="1"/>
        <end position="21"/>
    </location>
</feature>